<evidence type="ECO:0000256" key="4">
    <source>
        <dbReference type="ARBA" id="ARBA00023136"/>
    </source>
</evidence>
<dbReference type="KEGG" id="ncl:C5F47_08790"/>
<dbReference type="EMBL" id="CP026993">
    <property type="protein sequence ID" value="QLH03626.1"/>
    <property type="molecule type" value="Genomic_DNA"/>
</dbReference>
<dbReference type="SUPFAM" id="SSF144083">
    <property type="entry name" value="Magnesium transport protein CorA, transmembrane region"/>
    <property type="match status" value="1"/>
</dbReference>
<name>A0A7D5M047_9ARCH</name>
<evidence type="ECO:0000313" key="6">
    <source>
        <dbReference type="EMBL" id="QLH03626.1"/>
    </source>
</evidence>
<keyword evidence="7" id="KW-1185">Reference proteome</keyword>
<keyword evidence="2 5" id="KW-0812">Transmembrane</keyword>
<evidence type="ECO:0000313" key="7">
    <source>
        <dbReference type="Proteomes" id="UP000509771"/>
    </source>
</evidence>
<keyword evidence="4 5" id="KW-0472">Membrane</keyword>
<comment type="subcellular location">
    <subcellularLocation>
        <location evidence="1">Membrane</location>
        <topology evidence="1">Multi-pass membrane protein</topology>
    </subcellularLocation>
</comment>
<accession>A0A7D5M047</accession>
<evidence type="ECO:0000256" key="1">
    <source>
        <dbReference type="ARBA" id="ARBA00004141"/>
    </source>
</evidence>
<proteinExistence type="predicted"/>
<feature type="transmembrane region" description="Helical" evidence="5">
    <location>
        <begin position="37"/>
        <end position="56"/>
    </location>
</feature>
<dbReference type="GeneID" id="56060156"/>
<evidence type="ECO:0000256" key="5">
    <source>
        <dbReference type="SAM" id="Phobius"/>
    </source>
</evidence>
<gene>
    <name evidence="6" type="ORF">C5F47_08790</name>
</gene>
<reference evidence="6 7" key="1">
    <citation type="submission" date="2018-02" db="EMBL/GenBank/DDBJ databases">
        <title>Complete genome of Nitrosopumilus cobalaminigenes HCA1.</title>
        <authorList>
            <person name="Qin W."/>
            <person name="Zheng Y."/>
            <person name="Stahl D.A."/>
        </authorList>
    </citation>
    <scope>NUCLEOTIDE SEQUENCE [LARGE SCALE GENOMIC DNA]</scope>
    <source>
        <strain evidence="6 7">HCA1</strain>
    </source>
</reference>
<dbReference type="GO" id="GO:0016020">
    <property type="term" value="C:membrane"/>
    <property type="evidence" value="ECO:0007669"/>
    <property type="project" value="UniProtKB-SubCell"/>
</dbReference>
<protein>
    <submittedName>
        <fullName evidence="6">Uncharacterized protein</fullName>
    </submittedName>
</protein>
<dbReference type="RefSeq" id="WP_179360745.1">
    <property type="nucleotide sequence ID" value="NZ_CP026993.1"/>
</dbReference>
<keyword evidence="3 5" id="KW-1133">Transmembrane helix</keyword>
<feature type="transmembrane region" description="Helical" evidence="5">
    <location>
        <begin position="7"/>
        <end position="25"/>
    </location>
</feature>
<sequence>MLEIHQKLTIIGAILLAVTFLINYYHQDTHPGVGFNYAYVTGILMLVAFSISFVMFTKNQLKSS</sequence>
<dbReference type="Proteomes" id="UP000509771">
    <property type="component" value="Chromosome"/>
</dbReference>
<dbReference type="InterPro" id="IPR045863">
    <property type="entry name" value="CorA_TM1_TM2"/>
</dbReference>
<dbReference type="OrthoDB" id="4909at2157"/>
<evidence type="ECO:0000256" key="3">
    <source>
        <dbReference type="ARBA" id="ARBA00022989"/>
    </source>
</evidence>
<dbReference type="AlphaFoldDB" id="A0A7D5M047"/>
<evidence type="ECO:0000256" key="2">
    <source>
        <dbReference type="ARBA" id="ARBA00022692"/>
    </source>
</evidence>
<organism evidence="6 7">
    <name type="scientific">Nitrosopumilus cobalaminigenes</name>
    <dbReference type="NCBI Taxonomy" id="1470066"/>
    <lineage>
        <taxon>Archaea</taxon>
        <taxon>Nitrososphaerota</taxon>
        <taxon>Nitrososphaeria</taxon>
        <taxon>Nitrosopumilales</taxon>
        <taxon>Nitrosopumilaceae</taxon>
        <taxon>Nitrosopumilus</taxon>
    </lineage>
</organism>